<dbReference type="eggNOG" id="ENOG502S93U">
    <property type="taxonomic scope" value="Eukaryota"/>
</dbReference>
<gene>
    <name evidence="2" type="ORF">SERLA73DRAFT_53916</name>
</gene>
<dbReference type="PROSITE" id="PS51782">
    <property type="entry name" value="LYSM"/>
    <property type="match status" value="1"/>
</dbReference>
<organism evidence="3">
    <name type="scientific">Serpula lacrymans var. lacrymans (strain S7.3)</name>
    <name type="common">Dry rot fungus</name>
    <dbReference type="NCBI Taxonomy" id="936435"/>
    <lineage>
        <taxon>Eukaryota</taxon>
        <taxon>Fungi</taxon>
        <taxon>Dikarya</taxon>
        <taxon>Basidiomycota</taxon>
        <taxon>Agaricomycotina</taxon>
        <taxon>Agaricomycetes</taxon>
        <taxon>Agaricomycetidae</taxon>
        <taxon>Boletales</taxon>
        <taxon>Coniophorineae</taxon>
        <taxon>Serpulaceae</taxon>
        <taxon>Serpula</taxon>
    </lineage>
</organism>
<reference evidence="3" key="1">
    <citation type="journal article" date="2011" name="Science">
        <title>The plant cell wall-decomposing machinery underlies the functional diversity of forest fungi.</title>
        <authorList>
            <person name="Eastwood D.C."/>
            <person name="Floudas D."/>
            <person name="Binder M."/>
            <person name="Majcherczyk A."/>
            <person name="Schneider P."/>
            <person name="Aerts A."/>
            <person name="Asiegbu F.O."/>
            <person name="Baker S.E."/>
            <person name="Barry K."/>
            <person name="Bendiksby M."/>
            <person name="Blumentritt M."/>
            <person name="Coutinho P.M."/>
            <person name="Cullen D."/>
            <person name="de Vries R.P."/>
            <person name="Gathman A."/>
            <person name="Goodell B."/>
            <person name="Henrissat B."/>
            <person name="Ihrmark K."/>
            <person name="Kauserud H."/>
            <person name="Kohler A."/>
            <person name="LaButti K."/>
            <person name="Lapidus A."/>
            <person name="Lavin J.L."/>
            <person name="Lee Y.-H."/>
            <person name="Lindquist E."/>
            <person name="Lilly W."/>
            <person name="Lucas S."/>
            <person name="Morin E."/>
            <person name="Murat C."/>
            <person name="Oguiza J.A."/>
            <person name="Park J."/>
            <person name="Pisabarro A.G."/>
            <person name="Riley R."/>
            <person name="Rosling A."/>
            <person name="Salamov A."/>
            <person name="Schmidt O."/>
            <person name="Schmutz J."/>
            <person name="Skrede I."/>
            <person name="Stenlid J."/>
            <person name="Wiebenga A."/>
            <person name="Xie X."/>
            <person name="Kuees U."/>
            <person name="Hibbett D.S."/>
            <person name="Hoffmeister D."/>
            <person name="Hoegberg N."/>
            <person name="Martin F."/>
            <person name="Grigoriev I.V."/>
            <person name="Watkinson S.C."/>
        </authorList>
    </citation>
    <scope>NUCLEOTIDE SEQUENCE [LARGE SCALE GENOMIC DNA]</scope>
    <source>
        <strain evidence="3">strain S7.3</strain>
    </source>
</reference>
<evidence type="ECO:0000313" key="2">
    <source>
        <dbReference type="EMBL" id="EGN98875.1"/>
    </source>
</evidence>
<dbReference type="AlphaFoldDB" id="F8PYB2"/>
<sequence length="188" mass="20789">MEDRSNPVIEAAPSRYLIQRGDTLQGIALRLGVNGRDLCRLNNLPPSTLSTTPHLLHTRVSLVLPPSVRSLKPLPPVNVEERDKRVREQAGRRLQMLTKETDWRIAKAYVALADDPGEESSHAMKAKEIGGSSTGACSLEARAVDKYLEDVEWEEQEGRAGRKISAAHLPVASKQIRNPVNKGTRGWV</sequence>
<dbReference type="Proteomes" id="UP000008063">
    <property type="component" value="Unassembled WGS sequence"/>
</dbReference>
<dbReference type="HOGENOM" id="CLU_1536148_0_0_1"/>
<dbReference type="EMBL" id="GL945480">
    <property type="protein sequence ID" value="EGN98875.1"/>
    <property type="molecule type" value="Genomic_DNA"/>
</dbReference>
<evidence type="ECO:0000259" key="1">
    <source>
        <dbReference type="PROSITE" id="PS51782"/>
    </source>
</evidence>
<dbReference type="Pfam" id="PF01476">
    <property type="entry name" value="LysM"/>
    <property type="match status" value="1"/>
</dbReference>
<keyword evidence="3" id="KW-1185">Reference proteome</keyword>
<dbReference type="InParanoid" id="F8PYB2"/>
<name>F8PYB2_SERL3</name>
<feature type="domain" description="LysM" evidence="1">
    <location>
        <begin position="14"/>
        <end position="64"/>
    </location>
</feature>
<protein>
    <recommendedName>
        <fullName evidence="1">LysM domain-containing protein</fullName>
    </recommendedName>
</protein>
<dbReference type="OMA" id="SHAMKAK"/>
<dbReference type="SUPFAM" id="SSF54106">
    <property type="entry name" value="LysM domain"/>
    <property type="match status" value="1"/>
</dbReference>
<evidence type="ECO:0000313" key="3">
    <source>
        <dbReference type="Proteomes" id="UP000008063"/>
    </source>
</evidence>
<accession>F8PYB2</accession>
<dbReference type="InterPro" id="IPR018392">
    <property type="entry name" value="LysM"/>
</dbReference>
<proteinExistence type="predicted"/>
<dbReference type="OrthoDB" id="2107166at2759"/>
<dbReference type="Gene3D" id="3.10.350.10">
    <property type="entry name" value="LysM domain"/>
    <property type="match status" value="1"/>
</dbReference>
<dbReference type="CDD" id="cd00118">
    <property type="entry name" value="LysM"/>
    <property type="match status" value="1"/>
</dbReference>
<dbReference type="InterPro" id="IPR036779">
    <property type="entry name" value="LysM_dom_sf"/>
</dbReference>